<proteinExistence type="predicted"/>
<evidence type="ECO:0000313" key="2">
    <source>
        <dbReference type="EMBL" id="GGG06048.1"/>
    </source>
</evidence>
<evidence type="ECO:0000259" key="1">
    <source>
        <dbReference type="Pfam" id="PF22818"/>
    </source>
</evidence>
<dbReference type="Proteomes" id="UP000636949">
    <property type="component" value="Unassembled WGS sequence"/>
</dbReference>
<dbReference type="SUPFAM" id="SSF54637">
    <property type="entry name" value="Thioesterase/thiol ester dehydrase-isomerase"/>
    <property type="match status" value="1"/>
</dbReference>
<feature type="domain" description="ApeI dehydratase-like" evidence="1">
    <location>
        <begin position="18"/>
        <end position="117"/>
    </location>
</feature>
<sequence length="120" mass="13901">MINDHTRLPQIIHQSITQNEDEAQLELDIYFHRDLIFFKGHFENTPILPGIAQTDFVIAFAARFLEVDKKTIANIPQLKFSRVILPESTLKLCISKKPNLLTFRYIDKNNATYSNGKIKL</sequence>
<dbReference type="InterPro" id="IPR054545">
    <property type="entry name" value="ApeI-like"/>
</dbReference>
<dbReference type="Gene3D" id="3.10.129.10">
    <property type="entry name" value="Hotdog Thioesterase"/>
    <property type="match status" value="1"/>
</dbReference>
<dbReference type="AlphaFoldDB" id="A0A8J3E9T2"/>
<dbReference type="OrthoDB" id="9812842at2"/>
<gene>
    <name evidence="2" type="ORF">GCM10010995_24420</name>
</gene>
<accession>A0A8J3E9T2</accession>
<keyword evidence="3" id="KW-1185">Reference proteome</keyword>
<dbReference type="InterPro" id="IPR016962">
    <property type="entry name" value="Dehydrase_ECs4332_prd"/>
</dbReference>
<protein>
    <submittedName>
        <fullName evidence="2">Hydroxymyristoyl-ACP dehydratase</fullName>
    </submittedName>
</protein>
<dbReference type="EMBL" id="BMJS01000039">
    <property type="protein sequence ID" value="GGG06048.1"/>
    <property type="molecule type" value="Genomic_DNA"/>
</dbReference>
<comment type="caution">
    <text evidence="2">The sequence shown here is derived from an EMBL/GenBank/DDBJ whole genome shotgun (WGS) entry which is preliminary data.</text>
</comment>
<dbReference type="PIRSF" id="PIRSF030962">
    <property type="entry name" value="Dehydrase_ECs4332_prd"/>
    <property type="match status" value="1"/>
</dbReference>
<reference evidence="2" key="2">
    <citation type="submission" date="2020-09" db="EMBL/GenBank/DDBJ databases">
        <authorList>
            <person name="Sun Q."/>
            <person name="Zhou Y."/>
        </authorList>
    </citation>
    <scope>NUCLEOTIDE SEQUENCE</scope>
    <source>
        <strain evidence="2">CGMCC 1.15758</strain>
    </source>
</reference>
<reference evidence="2" key="1">
    <citation type="journal article" date="2014" name="Int. J. Syst. Evol. Microbiol.">
        <title>Complete genome sequence of Corynebacterium casei LMG S-19264T (=DSM 44701T), isolated from a smear-ripened cheese.</title>
        <authorList>
            <consortium name="US DOE Joint Genome Institute (JGI-PGF)"/>
            <person name="Walter F."/>
            <person name="Albersmeier A."/>
            <person name="Kalinowski J."/>
            <person name="Ruckert C."/>
        </authorList>
    </citation>
    <scope>NUCLEOTIDE SEQUENCE</scope>
    <source>
        <strain evidence="2">CGMCC 1.15758</strain>
    </source>
</reference>
<dbReference type="InterPro" id="IPR029069">
    <property type="entry name" value="HotDog_dom_sf"/>
</dbReference>
<dbReference type="RefSeq" id="WP_117003742.1">
    <property type="nucleotide sequence ID" value="NZ_BMJS01000039.1"/>
</dbReference>
<evidence type="ECO:0000313" key="3">
    <source>
        <dbReference type="Proteomes" id="UP000636949"/>
    </source>
</evidence>
<dbReference type="Pfam" id="PF22818">
    <property type="entry name" value="ApeI-like"/>
    <property type="match status" value="1"/>
</dbReference>
<name>A0A8J3E9T2_9GAMM</name>
<organism evidence="2 3">
    <name type="scientific">Cysteiniphilum litorale</name>
    <dbReference type="NCBI Taxonomy" id="2056700"/>
    <lineage>
        <taxon>Bacteria</taxon>
        <taxon>Pseudomonadati</taxon>
        <taxon>Pseudomonadota</taxon>
        <taxon>Gammaproteobacteria</taxon>
        <taxon>Thiotrichales</taxon>
        <taxon>Fastidiosibacteraceae</taxon>
        <taxon>Cysteiniphilum</taxon>
    </lineage>
</organism>